<dbReference type="EMBL" id="JAENHN010000007">
    <property type="protein sequence ID" value="MBK1809548.1"/>
    <property type="molecule type" value="Genomic_DNA"/>
</dbReference>
<evidence type="ECO:0000259" key="1">
    <source>
        <dbReference type="Pfam" id="PF00082"/>
    </source>
</evidence>
<dbReference type="SUPFAM" id="SSF52743">
    <property type="entry name" value="Subtilisin-like"/>
    <property type="match status" value="1"/>
</dbReference>
<feature type="domain" description="Peptidase S8/S53" evidence="1">
    <location>
        <begin position="9"/>
        <end position="218"/>
    </location>
</feature>
<dbReference type="Pfam" id="PF00082">
    <property type="entry name" value="Peptidase_S8"/>
    <property type="match status" value="1"/>
</dbReference>
<dbReference type="Gene3D" id="3.40.50.200">
    <property type="entry name" value="Peptidase S8/S53 domain"/>
    <property type="match status" value="1"/>
</dbReference>
<proteinExistence type="predicted"/>
<organism evidence="2 3">
    <name type="scientific">Clostridium yunnanense</name>
    <dbReference type="NCBI Taxonomy" id="2800325"/>
    <lineage>
        <taxon>Bacteria</taxon>
        <taxon>Bacillati</taxon>
        <taxon>Bacillota</taxon>
        <taxon>Clostridia</taxon>
        <taxon>Eubacteriales</taxon>
        <taxon>Clostridiaceae</taxon>
        <taxon>Clostridium</taxon>
    </lineage>
</organism>
<protein>
    <recommendedName>
        <fullName evidence="1">Peptidase S8/S53 domain-containing protein</fullName>
    </recommendedName>
</protein>
<sequence>MCYKEFKKKVIVIDSGINVNDEFLCDSIIGGVCIEVNNEKIIFSNNYMDENGHGTFCSKIIKYINEEIGIYVIKILNKNMKCSCKTLIEALKYTKNININLICLSLATINELYADDLRNICSDLRKNGKILVSSLHNDNYNSYPATFEDVIGVEGILDDNLYCYDYYKDLQIQCKSSSMPILLQSINGQYRYFRGNSKANALFCGLLLKDIENVNNLTLKELEDYIDLNLKGHKTLYKHNKDMNINKSQMFESVKEIYIEIFGEHNFSKLNIYDKCKLFTSKRCIGVIESIEKKWGVEIEKEFLHQKVFYSIDSLIKYLDLQI</sequence>
<keyword evidence="3" id="KW-1185">Reference proteome</keyword>
<dbReference type="Proteomes" id="UP000596739">
    <property type="component" value="Unassembled WGS sequence"/>
</dbReference>
<evidence type="ECO:0000313" key="2">
    <source>
        <dbReference type="EMBL" id="MBK1809548.1"/>
    </source>
</evidence>
<dbReference type="RefSeq" id="WP_200266094.1">
    <property type="nucleotide sequence ID" value="NZ_JAENHN010000007.1"/>
</dbReference>
<name>A0ABS1EJP3_9CLOT</name>
<reference evidence="3" key="1">
    <citation type="submission" date="2021-01" db="EMBL/GenBank/DDBJ databases">
        <title>Genome public.</title>
        <authorList>
            <person name="Liu C."/>
            <person name="Sun Q."/>
        </authorList>
    </citation>
    <scope>NUCLEOTIDE SEQUENCE [LARGE SCALE GENOMIC DNA]</scope>
    <source>
        <strain evidence="3">YIM B02505</strain>
    </source>
</reference>
<accession>A0ABS1EJP3</accession>
<dbReference type="InterPro" id="IPR000209">
    <property type="entry name" value="Peptidase_S8/S53_dom"/>
</dbReference>
<comment type="caution">
    <text evidence="2">The sequence shown here is derived from an EMBL/GenBank/DDBJ whole genome shotgun (WGS) entry which is preliminary data.</text>
</comment>
<dbReference type="InterPro" id="IPR036852">
    <property type="entry name" value="Peptidase_S8/S53_dom_sf"/>
</dbReference>
<evidence type="ECO:0000313" key="3">
    <source>
        <dbReference type="Proteomes" id="UP000596739"/>
    </source>
</evidence>
<gene>
    <name evidence="2" type="ORF">JHL18_02665</name>
</gene>